<feature type="domain" description="G-protein coupled receptors family 1 profile" evidence="12">
    <location>
        <begin position="63"/>
        <end position="313"/>
    </location>
</feature>
<keyword evidence="9 10" id="KW-0807">Transducer</keyword>
<accession>A0ABD1JC40</accession>
<keyword evidence="5 11" id="KW-0472">Membrane</keyword>
<dbReference type="GO" id="GO:0016020">
    <property type="term" value="C:membrane"/>
    <property type="evidence" value="ECO:0007669"/>
    <property type="project" value="UniProtKB-SubCell"/>
</dbReference>
<keyword evidence="8" id="KW-0325">Glycoprotein</keyword>
<dbReference type="PROSITE" id="PS50262">
    <property type="entry name" value="G_PROTEIN_RECEP_F1_2"/>
    <property type="match status" value="1"/>
</dbReference>
<protein>
    <recommendedName>
        <fullName evidence="12">G-protein coupled receptors family 1 profile domain-containing protein</fullName>
    </recommendedName>
</protein>
<comment type="subcellular location">
    <subcellularLocation>
        <location evidence="1">Membrane</location>
    </subcellularLocation>
</comment>
<evidence type="ECO:0000256" key="2">
    <source>
        <dbReference type="ARBA" id="ARBA00022692"/>
    </source>
</evidence>
<keyword evidence="14" id="KW-1185">Reference proteome</keyword>
<dbReference type="AlphaFoldDB" id="A0ABD1JC40"/>
<comment type="similarity">
    <text evidence="10">Belongs to the G-protein coupled receptor 1 family.</text>
</comment>
<dbReference type="GO" id="GO:0004930">
    <property type="term" value="F:G protein-coupled receptor activity"/>
    <property type="evidence" value="ECO:0007669"/>
    <property type="project" value="UniProtKB-KW"/>
</dbReference>
<dbReference type="PRINTS" id="PR00237">
    <property type="entry name" value="GPCRRHODOPSN"/>
</dbReference>
<proteinExistence type="inferred from homology"/>
<dbReference type="PANTHER" id="PTHR10489:SF618">
    <property type="entry name" value="C-X-C CHEMOKINE RECEPTOR TYPE 5"/>
    <property type="match status" value="1"/>
</dbReference>
<evidence type="ECO:0000256" key="6">
    <source>
        <dbReference type="ARBA" id="ARBA00023157"/>
    </source>
</evidence>
<feature type="transmembrane region" description="Helical" evidence="11">
    <location>
        <begin position="51"/>
        <end position="72"/>
    </location>
</feature>
<evidence type="ECO:0000256" key="3">
    <source>
        <dbReference type="ARBA" id="ARBA00022989"/>
    </source>
</evidence>
<organism evidence="13 14">
    <name type="scientific">Coilia grayii</name>
    <name type="common">Gray's grenadier anchovy</name>
    <dbReference type="NCBI Taxonomy" id="363190"/>
    <lineage>
        <taxon>Eukaryota</taxon>
        <taxon>Metazoa</taxon>
        <taxon>Chordata</taxon>
        <taxon>Craniata</taxon>
        <taxon>Vertebrata</taxon>
        <taxon>Euteleostomi</taxon>
        <taxon>Actinopterygii</taxon>
        <taxon>Neopterygii</taxon>
        <taxon>Teleostei</taxon>
        <taxon>Clupei</taxon>
        <taxon>Clupeiformes</taxon>
        <taxon>Clupeoidei</taxon>
        <taxon>Engraulidae</taxon>
        <taxon>Coilinae</taxon>
        <taxon>Coilia</taxon>
    </lineage>
</organism>
<evidence type="ECO:0000313" key="13">
    <source>
        <dbReference type="EMBL" id="KAL2084724.1"/>
    </source>
</evidence>
<dbReference type="PANTHER" id="PTHR10489">
    <property type="entry name" value="CELL ADHESION MOLECULE"/>
    <property type="match status" value="1"/>
</dbReference>
<dbReference type="SUPFAM" id="SSF81321">
    <property type="entry name" value="Family A G protein-coupled receptor-like"/>
    <property type="match status" value="1"/>
</dbReference>
<keyword evidence="7 10" id="KW-0675">Receptor</keyword>
<keyword evidence="2 10" id="KW-0812">Transmembrane</keyword>
<name>A0ABD1JC40_9TELE</name>
<keyword evidence="4 10" id="KW-0297">G-protein coupled receptor</keyword>
<dbReference type="PROSITE" id="PS00237">
    <property type="entry name" value="G_PROTEIN_RECEP_F1_1"/>
    <property type="match status" value="1"/>
</dbReference>
<feature type="transmembrane region" description="Helical" evidence="11">
    <location>
        <begin position="213"/>
        <end position="237"/>
    </location>
</feature>
<dbReference type="InterPro" id="IPR050119">
    <property type="entry name" value="CCR1-9-like"/>
</dbReference>
<dbReference type="Proteomes" id="UP001591681">
    <property type="component" value="Unassembled WGS sequence"/>
</dbReference>
<sequence length="361" mass="39854">MNGLDWDFSNWNNTDSEYNESAFLDDGVYSAESCTEEAGGMQLFQKVFLPLVYGLVFVLGAVGNGVMVTVLLRHKGSLRITEIYLVHLGLADLLLLSTFPFVVAKELAGWVFGVFLCKLLNLLAYLNLLCSSLLLACISFDRYLAIVHAIPSLHNRRPRTVHLTCALLWLLCLGLSAPEAVFATVTNHPDSGQPQCSHSGVDSSDWTLLSRSLMHLLGFFLPLAVMGYCYAAVVLTLCRSQRSLEKQGAIRLALVVTAVFSLCWLPHNLAVLLDTLVLLGPLAHLRCSSALKRTLVVSESIGYMHSCLNPILYAFVGVRFRKELYQLLGKWGVCRECLPARRSSRASYSEGLTTTTNTKVM</sequence>
<feature type="transmembrane region" description="Helical" evidence="11">
    <location>
        <begin position="249"/>
        <end position="267"/>
    </location>
</feature>
<reference evidence="13 14" key="1">
    <citation type="submission" date="2024-09" db="EMBL/GenBank/DDBJ databases">
        <title>A chromosome-level genome assembly of Gray's grenadier anchovy, Coilia grayii.</title>
        <authorList>
            <person name="Fu Z."/>
        </authorList>
    </citation>
    <scope>NUCLEOTIDE SEQUENCE [LARGE SCALE GENOMIC DNA]</scope>
    <source>
        <strain evidence="13">G4</strain>
        <tissue evidence="13">Muscle</tissue>
    </source>
</reference>
<dbReference type="Pfam" id="PF00001">
    <property type="entry name" value="7tm_1"/>
    <property type="match status" value="1"/>
</dbReference>
<feature type="transmembrane region" description="Helical" evidence="11">
    <location>
        <begin position="301"/>
        <end position="320"/>
    </location>
</feature>
<feature type="transmembrane region" description="Helical" evidence="11">
    <location>
        <begin position="84"/>
        <end position="104"/>
    </location>
</feature>
<evidence type="ECO:0000256" key="7">
    <source>
        <dbReference type="ARBA" id="ARBA00023170"/>
    </source>
</evidence>
<evidence type="ECO:0000256" key="10">
    <source>
        <dbReference type="RuleBase" id="RU000688"/>
    </source>
</evidence>
<dbReference type="PRINTS" id="PR00645">
    <property type="entry name" value="CXCCHMKINER4"/>
</dbReference>
<evidence type="ECO:0000256" key="11">
    <source>
        <dbReference type="SAM" id="Phobius"/>
    </source>
</evidence>
<comment type="caution">
    <text evidence="13">The sequence shown here is derived from an EMBL/GenBank/DDBJ whole genome shotgun (WGS) entry which is preliminary data.</text>
</comment>
<evidence type="ECO:0000256" key="9">
    <source>
        <dbReference type="ARBA" id="ARBA00023224"/>
    </source>
</evidence>
<dbReference type="EMBL" id="JBHFQA010000017">
    <property type="protein sequence ID" value="KAL2084724.1"/>
    <property type="molecule type" value="Genomic_DNA"/>
</dbReference>
<gene>
    <name evidence="13" type="ORF">ACEWY4_020242</name>
</gene>
<evidence type="ECO:0000256" key="1">
    <source>
        <dbReference type="ARBA" id="ARBA00004370"/>
    </source>
</evidence>
<evidence type="ECO:0000313" key="14">
    <source>
        <dbReference type="Proteomes" id="UP001591681"/>
    </source>
</evidence>
<dbReference type="InterPro" id="IPR001277">
    <property type="entry name" value="CXCR4/ACKR2"/>
</dbReference>
<dbReference type="Gene3D" id="1.20.1070.10">
    <property type="entry name" value="Rhodopsin 7-helix transmembrane proteins"/>
    <property type="match status" value="1"/>
</dbReference>
<keyword evidence="3 11" id="KW-1133">Transmembrane helix</keyword>
<dbReference type="InterPro" id="IPR017452">
    <property type="entry name" value="GPCR_Rhodpsn_7TM"/>
</dbReference>
<evidence type="ECO:0000256" key="5">
    <source>
        <dbReference type="ARBA" id="ARBA00023136"/>
    </source>
</evidence>
<evidence type="ECO:0000256" key="8">
    <source>
        <dbReference type="ARBA" id="ARBA00023180"/>
    </source>
</evidence>
<dbReference type="InterPro" id="IPR000276">
    <property type="entry name" value="GPCR_Rhodpsn"/>
</dbReference>
<keyword evidence="6" id="KW-1015">Disulfide bond</keyword>
<evidence type="ECO:0000259" key="12">
    <source>
        <dbReference type="PROSITE" id="PS50262"/>
    </source>
</evidence>
<evidence type="ECO:0000256" key="4">
    <source>
        <dbReference type="ARBA" id="ARBA00023040"/>
    </source>
</evidence>
<feature type="transmembrane region" description="Helical" evidence="11">
    <location>
        <begin position="161"/>
        <end position="185"/>
    </location>
</feature>
<feature type="transmembrane region" description="Helical" evidence="11">
    <location>
        <begin position="110"/>
        <end position="140"/>
    </location>
</feature>